<evidence type="ECO:0000256" key="2">
    <source>
        <dbReference type="ARBA" id="ARBA00023315"/>
    </source>
</evidence>
<dbReference type="RefSeq" id="WP_187084974.1">
    <property type="nucleotide sequence ID" value="NZ_JACORU010000016.1"/>
</dbReference>
<dbReference type="Pfam" id="PF00583">
    <property type="entry name" value="Acetyltransf_1"/>
    <property type="match status" value="1"/>
</dbReference>
<keyword evidence="5" id="KW-1185">Reference proteome</keyword>
<evidence type="ECO:0000259" key="3">
    <source>
        <dbReference type="PROSITE" id="PS51186"/>
    </source>
</evidence>
<dbReference type="PROSITE" id="PS51186">
    <property type="entry name" value="GNAT"/>
    <property type="match status" value="1"/>
</dbReference>
<organism evidence="4 5">
    <name type="scientific">Ramlibacter albus</name>
    <dbReference type="NCBI Taxonomy" id="2079448"/>
    <lineage>
        <taxon>Bacteria</taxon>
        <taxon>Pseudomonadati</taxon>
        <taxon>Pseudomonadota</taxon>
        <taxon>Betaproteobacteria</taxon>
        <taxon>Burkholderiales</taxon>
        <taxon>Comamonadaceae</taxon>
        <taxon>Ramlibacter</taxon>
    </lineage>
</organism>
<dbReference type="PANTHER" id="PTHR10545">
    <property type="entry name" value="DIAMINE N-ACETYLTRANSFERASE"/>
    <property type="match status" value="1"/>
</dbReference>
<sequence length="153" mass="17175">MSHFTIRPVRKEDYAAWRPLWDGYNAFYGREGPTALPEEVTHSTWDRFFDAYEPVHCLVAEAGEGGLLGITHYLFHRSTLAVAPACYLQDLFTAKEARGRGVGGALIDAVSDRARKAGAARLYWHTREENTVARSLYDKVAVRSGAIVYLKQL</sequence>
<proteinExistence type="predicted"/>
<dbReference type="Gene3D" id="3.40.630.30">
    <property type="match status" value="1"/>
</dbReference>
<dbReference type="SUPFAM" id="SSF55729">
    <property type="entry name" value="Acyl-CoA N-acyltransferases (Nat)"/>
    <property type="match status" value="1"/>
</dbReference>
<comment type="caution">
    <text evidence="4">The sequence shown here is derived from an EMBL/GenBank/DDBJ whole genome shotgun (WGS) entry which is preliminary data.</text>
</comment>
<evidence type="ECO:0000256" key="1">
    <source>
        <dbReference type="ARBA" id="ARBA00022679"/>
    </source>
</evidence>
<accession>A0A923MFI9</accession>
<name>A0A923MFI9_9BURK</name>
<keyword evidence="2" id="KW-0012">Acyltransferase</keyword>
<dbReference type="InterPro" id="IPR000182">
    <property type="entry name" value="GNAT_dom"/>
</dbReference>
<evidence type="ECO:0000313" key="4">
    <source>
        <dbReference type="EMBL" id="MBC5768329.1"/>
    </source>
</evidence>
<dbReference type="InterPro" id="IPR051016">
    <property type="entry name" value="Diverse_Substrate_AcTransf"/>
</dbReference>
<dbReference type="AlphaFoldDB" id="A0A923MFI9"/>
<dbReference type="Proteomes" id="UP000596827">
    <property type="component" value="Unassembled WGS sequence"/>
</dbReference>
<reference evidence="4" key="1">
    <citation type="submission" date="2020-08" db="EMBL/GenBank/DDBJ databases">
        <title>Ramlibacter sp. GTP1 16S ribosomal RNA gene genome sequencing and assembly.</title>
        <authorList>
            <person name="Kang M."/>
        </authorList>
    </citation>
    <scope>NUCLEOTIDE SEQUENCE</scope>
    <source>
        <strain evidence="4">GTP1</strain>
    </source>
</reference>
<keyword evidence="1" id="KW-0808">Transferase</keyword>
<feature type="domain" description="N-acetyltransferase" evidence="3">
    <location>
        <begin position="4"/>
        <end position="153"/>
    </location>
</feature>
<dbReference type="CDD" id="cd04301">
    <property type="entry name" value="NAT_SF"/>
    <property type="match status" value="1"/>
</dbReference>
<dbReference type="PANTHER" id="PTHR10545:SF42">
    <property type="entry name" value="ACETYLTRANSFERASE"/>
    <property type="match status" value="1"/>
</dbReference>
<gene>
    <name evidence="4" type="ORF">H8R02_27965</name>
</gene>
<dbReference type="GO" id="GO:0008080">
    <property type="term" value="F:N-acetyltransferase activity"/>
    <property type="evidence" value="ECO:0007669"/>
    <property type="project" value="TreeGrafter"/>
</dbReference>
<evidence type="ECO:0000313" key="5">
    <source>
        <dbReference type="Proteomes" id="UP000596827"/>
    </source>
</evidence>
<dbReference type="EMBL" id="JACORU010000016">
    <property type="protein sequence ID" value="MBC5768329.1"/>
    <property type="molecule type" value="Genomic_DNA"/>
</dbReference>
<protein>
    <submittedName>
        <fullName evidence="4">GNAT family N-acetyltransferase</fullName>
    </submittedName>
</protein>
<dbReference type="InterPro" id="IPR016181">
    <property type="entry name" value="Acyl_CoA_acyltransferase"/>
</dbReference>